<name>J9EM96_WUCBA</name>
<organism evidence="2 3">
    <name type="scientific">Wuchereria bancrofti</name>
    <dbReference type="NCBI Taxonomy" id="6293"/>
    <lineage>
        <taxon>Eukaryota</taxon>
        <taxon>Metazoa</taxon>
        <taxon>Ecdysozoa</taxon>
        <taxon>Nematoda</taxon>
        <taxon>Chromadorea</taxon>
        <taxon>Rhabditida</taxon>
        <taxon>Spirurina</taxon>
        <taxon>Spiruromorpha</taxon>
        <taxon>Filarioidea</taxon>
        <taxon>Onchocercidae</taxon>
        <taxon>Wuchereria</taxon>
    </lineage>
</organism>
<evidence type="ECO:0000256" key="1">
    <source>
        <dbReference type="SAM" id="MobiDB-lite"/>
    </source>
</evidence>
<sequence>MVPISSMVIRLSNAPRSVLRTEQSNDLLNLKKREITDEQKHSALGAKKIPHVEVQGNVGINCYTQSITNPRREPRHPSIQTPSPSTQCQLHSHISLNHHPTLTRAALSHDMQQ</sequence>
<dbReference type="AlphaFoldDB" id="J9EM96"/>
<reference evidence="3" key="1">
    <citation type="submission" date="2012-08" db="EMBL/GenBank/DDBJ databases">
        <title>The Genome Sequence of Wuchereria bancrofti.</title>
        <authorList>
            <person name="Nutman T.B."/>
            <person name="Fink D.L."/>
            <person name="Russ C."/>
            <person name="Young S."/>
            <person name="Zeng Q."/>
            <person name="Koehrsen M."/>
            <person name="Alvarado L."/>
            <person name="Berlin A."/>
            <person name="Chapman S.B."/>
            <person name="Chen Z."/>
            <person name="Freedman E."/>
            <person name="Gellesch M."/>
            <person name="Goldberg J."/>
            <person name="Griggs A."/>
            <person name="Gujja S."/>
            <person name="Heilman E.R."/>
            <person name="Heiman D."/>
            <person name="Hepburn T."/>
            <person name="Howarth C."/>
            <person name="Jen D."/>
            <person name="Larson L."/>
            <person name="Lewis B."/>
            <person name="Mehta T."/>
            <person name="Park D."/>
            <person name="Pearson M."/>
            <person name="Roberts A."/>
            <person name="Saif S."/>
            <person name="Shea T."/>
            <person name="Shenoy N."/>
            <person name="Sisk P."/>
            <person name="Stolte C."/>
            <person name="Sykes S."/>
            <person name="Walk T."/>
            <person name="White J."/>
            <person name="Yandava C."/>
            <person name="Haas B."/>
            <person name="Henn M.R."/>
            <person name="Nusbaum C."/>
            <person name="Birren B."/>
        </authorList>
    </citation>
    <scope>NUCLEOTIDE SEQUENCE [LARGE SCALE GENOMIC DNA]</scope>
    <source>
        <strain evidence="3">NA</strain>
    </source>
</reference>
<accession>J9EM96</accession>
<feature type="compositionally biased region" description="Polar residues" evidence="1">
    <location>
        <begin position="78"/>
        <end position="90"/>
    </location>
</feature>
<evidence type="ECO:0000313" key="3">
    <source>
        <dbReference type="Proteomes" id="UP000004810"/>
    </source>
</evidence>
<comment type="caution">
    <text evidence="2">The sequence shown here is derived from an EMBL/GenBank/DDBJ whole genome shotgun (WGS) entry which is preliminary data.</text>
</comment>
<protein>
    <submittedName>
        <fullName evidence="2">Uncharacterized protein</fullName>
    </submittedName>
</protein>
<dbReference type="Proteomes" id="UP000004810">
    <property type="component" value="Unassembled WGS sequence"/>
</dbReference>
<dbReference type="EMBL" id="ADBV01002288">
    <property type="protein sequence ID" value="EJW83318.1"/>
    <property type="molecule type" value="Genomic_DNA"/>
</dbReference>
<feature type="region of interest" description="Disordered" evidence="1">
    <location>
        <begin position="66"/>
        <end position="90"/>
    </location>
</feature>
<proteinExistence type="predicted"/>
<evidence type="ECO:0000313" key="2">
    <source>
        <dbReference type="EMBL" id="EJW83318.1"/>
    </source>
</evidence>
<gene>
    <name evidence="2" type="ORF">WUBG_05772</name>
</gene>